<evidence type="ECO:0000313" key="5">
    <source>
        <dbReference type="EMBL" id="GAA3896806.1"/>
    </source>
</evidence>
<dbReference type="InterPro" id="IPR002110">
    <property type="entry name" value="Ankyrin_rpt"/>
</dbReference>
<dbReference type="Pfam" id="PF12796">
    <property type="entry name" value="Ank_2"/>
    <property type="match status" value="1"/>
</dbReference>
<dbReference type="PRINTS" id="PR01415">
    <property type="entry name" value="ANKYRIN"/>
</dbReference>
<sequence length="232" mass="23042">MGTAERPAQAAGDGDAVTVAGALGAGAGVDAVGTDGRTALDVAVRAGHADAVRVLLAAGADPVQRAGEYGESTPLCLAAMYGHTDVVEALLDVGASTGAQGRLGHVPLVLAVTAVEEGRPETVRALLSRGADIDARMKGRTSLEWAAAFGQVGMVRDLLVLGAAPTPKALSEARAGAERSPKAAEKYALVIDTLLAAGADVDGDGPRSGRGETSPGRARAEPGPARPAPGTV</sequence>
<evidence type="ECO:0000256" key="4">
    <source>
        <dbReference type="SAM" id="MobiDB-lite"/>
    </source>
</evidence>
<dbReference type="EMBL" id="BAABAJ010000001">
    <property type="protein sequence ID" value="GAA3896806.1"/>
    <property type="molecule type" value="Genomic_DNA"/>
</dbReference>
<dbReference type="SMART" id="SM00248">
    <property type="entry name" value="ANK"/>
    <property type="match status" value="4"/>
</dbReference>
<evidence type="ECO:0000256" key="2">
    <source>
        <dbReference type="ARBA" id="ARBA00023043"/>
    </source>
</evidence>
<dbReference type="RefSeq" id="WP_345278055.1">
    <property type="nucleotide sequence ID" value="NZ_BAABAJ010000001.1"/>
</dbReference>
<feature type="compositionally biased region" description="Low complexity" evidence="4">
    <location>
        <begin position="215"/>
        <end position="232"/>
    </location>
</feature>
<dbReference type="InterPro" id="IPR036770">
    <property type="entry name" value="Ankyrin_rpt-contain_sf"/>
</dbReference>
<comment type="caution">
    <text evidence="5">The sequence shown here is derived from an EMBL/GenBank/DDBJ whole genome shotgun (WGS) entry which is preliminary data.</text>
</comment>
<dbReference type="Pfam" id="PF00023">
    <property type="entry name" value="Ank"/>
    <property type="match status" value="1"/>
</dbReference>
<evidence type="ECO:0008006" key="7">
    <source>
        <dbReference type="Google" id="ProtNLM"/>
    </source>
</evidence>
<gene>
    <name evidence="5" type="ORF">GCM10022244_03760</name>
</gene>
<organism evidence="5 6">
    <name type="scientific">Streptomyces gulbargensis</name>
    <dbReference type="NCBI Taxonomy" id="364901"/>
    <lineage>
        <taxon>Bacteria</taxon>
        <taxon>Bacillati</taxon>
        <taxon>Actinomycetota</taxon>
        <taxon>Actinomycetes</taxon>
        <taxon>Kitasatosporales</taxon>
        <taxon>Streptomycetaceae</taxon>
        <taxon>Streptomyces</taxon>
    </lineage>
</organism>
<feature type="repeat" description="ANK" evidence="3">
    <location>
        <begin position="103"/>
        <end position="138"/>
    </location>
</feature>
<dbReference type="Proteomes" id="UP001501000">
    <property type="component" value="Unassembled WGS sequence"/>
</dbReference>
<dbReference type="SUPFAM" id="SSF48403">
    <property type="entry name" value="Ankyrin repeat"/>
    <property type="match status" value="1"/>
</dbReference>
<dbReference type="PROSITE" id="PS50297">
    <property type="entry name" value="ANK_REP_REGION"/>
    <property type="match status" value="2"/>
</dbReference>
<dbReference type="PANTHER" id="PTHR24198">
    <property type="entry name" value="ANKYRIN REPEAT AND PROTEIN KINASE DOMAIN-CONTAINING PROTEIN"/>
    <property type="match status" value="1"/>
</dbReference>
<name>A0ABP7LDE8_9ACTN</name>
<reference evidence="6" key="1">
    <citation type="journal article" date="2019" name="Int. J. Syst. Evol. Microbiol.">
        <title>The Global Catalogue of Microorganisms (GCM) 10K type strain sequencing project: providing services to taxonomists for standard genome sequencing and annotation.</title>
        <authorList>
            <consortium name="The Broad Institute Genomics Platform"/>
            <consortium name="The Broad Institute Genome Sequencing Center for Infectious Disease"/>
            <person name="Wu L."/>
            <person name="Ma J."/>
        </authorList>
    </citation>
    <scope>NUCLEOTIDE SEQUENCE [LARGE SCALE GENOMIC DNA]</scope>
    <source>
        <strain evidence="6">JCM 16956</strain>
    </source>
</reference>
<keyword evidence="1" id="KW-0677">Repeat</keyword>
<accession>A0ABP7LDE8</accession>
<evidence type="ECO:0000256" key="1">
    <source>
        <dbReference type="ARBA" id="ARBA00022737"/>
    </source>
</evidence>
<dbReference type="Gene3D" id="1.25.40.20">
    <property type="entry name" value="Ankyrin repeat-containing domain"/>
    <property type="match status" value="2"/>
</dbReference>
<dbReference type="PROSITE" id="PS50088">
    <property type="entry name" value="ANK_REPEAT"/>
    <property type="match status" value="3"/>
</dbReference>
<proteinExistence type="predicted"/>
<keyword evidence="2 3" id="KW-0040">ANK repeat</keyword>
<evidence type="ECO:0000313" key="6">
    <source>
        <dbReference type="Proteomes" id="UP001501000"/>
    </source>
</evidence>
<feature type="repeat" description="ANK" evidence="3">
    <location>
        <begin position="70"/>
        <end position="102"/>
    </location>
</feature>
<feature type="region of interest" description="Disordered" evidence="4">
    <location>
        <begin position="199"/>
        <end position="232"/>
    </location>
</feature>
<dbReference type="PANTHER" id="PTHR24198:SF165">
    <property type="entry name" value="ANKYRIN REPEAT-CONTAINING PROTEIN-RELATED"/>
    <property type="match status" value="1"/>
</dbReference>
<feature type="repeat" description="ANK" evidence="3">
    <location>
        <begin position="35"/>
        <end position="61"/>
    </location>
</feature>
<keyword evidence="6" id="KW-1185">Reference proteome</keyword>
<evidence type="ECO:0000256" key="3">
    <source>
        <dbReference type="PROSITE-ProRule" id="PRU00023"/>
    </source>
</evidence>
<protein>
    <recommendedName>
        <fullName evidence="7">Ankyrin repeat domain-containing protein</fullName>
    </recommendedName>
</protein>